<accession>A0ABN8AJ20</accession>
<evidence type="ECO:0000313" key="2">
    <source>
        <dbReference type="Proteomes" id="UP000839052"/>
    </source>
</evidence>
<protein>
    <submittedName>
        <fullName evidence="1">Uncharacterized protein</fullName>
    </submittedName>
</protein>
<dbReference type="EMBL" id="OU912926">
    <property type="protein sequence ID" value="CAG9931641.1"/>
    <property type="molecule type" value="Genomic_DNA"/>
</dbReference>
<name>A0ABN8AJ20_9PROT</name>
<dbReference type="Proteomes" id="UP000839052">
    <property type="component" value="Chromosome"/>
</dbReference>
<keyword evidence="2" id="KW-1185">Reference proteome</keyword>
<gene>
    <name evidence="1" type="ORF">NTG6680_0388</name>
</gene>
<proteinExistence type="predicted"/>
<organism evidence="1 2">
    <name type="scientific">Candidatus Nitrotoga arctica</name>
    <dbReference type="NCBI Taxonomy" id="453162"/>
    <lineage>
        <taxon>Bacteria</taxon>
        <taxon>Pseudomonadati</taxon>
        <taxon>Pseudomonadota</taxon>
        <taxon>Betaproteobacteria</taxon>
        <taxon>Nitrosomonadales</taxon>
        <taxon>Gallionellaceae</taxon>
        <taxon>Candidatus Nitrotoga</taxon>
    </lineage>
</organism>
<sequence length="42" mass="4714">MFVAKNTFMMMCVYPRAEGSKKVGQVYSLGELIFLDCLFSSA</sequence>
<reference evidence="1 2" key="1">
    <citation type="submission" date="2021-10" db="EMBL/GenBank/DDBJ databases">
        <authorList>
            <person name="Koch H."/>
        </authorList>
    </citation>
    <scope>NUCLEOTIDE SEQUENCE [LARGE SCALE GENOMIC DNA]</scope>
    <source>
        <strain evidence="1">6680</strain>
    </source>
</reference>
<evidence type="ECO:0000313" key="1">
    <source>
        <dbReference type="EMBL" id="CAG9931641.1"/>
    </source>
</evidence>